<evidence type="ECO:0000313" key="2">
    <source>
        <dbReference type="EMBL" id="MFC4334717.1"/>
    </source>
</evidence>
<evidence type="ECO:0000313" key="3">
    <source>
        <dbReference type="Proteomes" id="UP001595823"/>
    </source>
</evidence>
<dbReference type="RefSeq" id="WP_380618691.1">
    <property type="nucleotide sequence ID" value="NZ_JBHSDK010000009.1"/>
</dbReference>
<organism evidence="2 3">
    <name type="scientific">Salininema proteolyticum</name>
    <dbReference type="NCBI Taxonomy" id="1607685"/>
    <lineage>
        <taxon>Bacteria</taxon>
        <taxon>Bacillati</taxon>
        <taxon>Actinomycetota</taxon>
        <taxon>Actinomycetes</taxon>
        <taxon>Glycomycetales</taxon>
        <taxon>Glycomycetaceae</taxon>
        <taxon>Salininema</taxon>
    </lineage>
</organism>
<protein>
    <submittedName>
        <fullName evidence="2">Uncharacterized protein</fullName>
    </submittedName>
</protein>
<reference evidence="3" key="1">
    <citation type="journal article" date="2019" name="Int. J. Syst. Evol. Microbiol.">
        <title>The Global Catalogue of Microorganisms (GCM) 10K type strain sequencing project: providing services to taxonomists for standard genome sequencing and annotation.</title>
        <authorList>
            <consortium name="The Broad Institute Genomics Platform"/>
            <consortium name="The Broad Institute Genome Sequencing Center for Infectious Disease"/>
            <person name="Wu L."/>
            <person name="Ma J."/>
        </authorList>
    </citation>
    <scope>NUCLEOTIDE SEQUENCE [LARGE SCALE GENOMIC DNA]</scope>
    <source>
        <strain evidence="3">IBRC-M 10908</strain>
    </source>
</reference>
<proteinExistence type="predicted"/>
<dbReference type="Proteomes" id="UP001595823">
    <property type="component" value="Unassembled WGS sequence"/>
</dbReference>
<feature type="region of interest" description="Disordered" evidence="1">
    <location>
        <begin position="39"/>
        <end position="58"/>
    </location>
</feature>
<sequence>MRKMPAWSKRADVYVALTPVVFIATLVIAAVEWEERDDTVPESRFAVDTDDSSAGEAPEPIGEVTVVESG</sequence>
<name>A0ABV8TVT6_9ACTN</name>
<dbReference type="EMBL" id="JBHSDK010000009">
    <property type="protein sequence ID" value="MFC4334717.1"/>
    <property type="molecule type" value="Genomic_DNA"/>
</dbReference>
<comment type="caution">
    <text evidence="2">The sequence shown here is derived from an EMBL/GenBank/DDBJ whole genome shotgun (WGS) entry which is preliminary data.</text>
</comment>
<gene>
    <name evidence="2" type="ORF">ACFPET_05855</name>
</gene>
<accession>A0ABV8TVT6</accession>
<evidence type="ECO:0000256" key="1">
    <source>
        <dbReference type="SAM" id="MobiDB-lite"/>
    </source>
</evidence>
<keyword evidence="3" id="KW-1185">Reference proteome</keyword>